<dbReference type="EMBL" id="MLGG01000001">
    <property type="protein sequence ID" value="KAK1469827.1"/>
    <property type="molecule type" value="Genomic_DNA"/>
</dbReference>
<evidence type="ECO:0000313" key="2">
    <source>
        <dbReference type="Proteomes" id="UP001239795"/>
    </source>
</evidence>
<proteinExistence type="predicted"/>
<dbReference type="AlphaFoldDB" id="A0AAI9Y3X1"/>
<gene>
    <name evidence="1" type="ORF">CMEL01_01594</name>
</gene>
<evidence type="ECO:0000313" key="1">
    <source>
        <dbReference type="EMBL" id="KAK1469827.1"/>
    </source>
</evidence>
<reference evidence="1 2" key="1">
    <citation type="submission" date="2016-10" db="EMBL/GenBank/DDBJ databases">
        <title>The genome sequence of Colletotrichum fioriniae PJ7.</title>
        <authorList>
            <person name="Baroncelli R."/>
        </authorList>
    </citation>
    <scope>NUCLEOTIDE SEQUENCE [LARGE SCALE GENOMIC DNA]</scope>
    <source>
        <strain evidence="1">Col 31</strain>
    </source>
</reference>
<dbReference type="Proteomes" id="UP001239795">
    <property type="component" value="Unassembled WGS sequence"/>
</dbReference>
<keyword evidence="2" id="KW-1185">Reference proteome</keyword>
<accession>A0AAI9Y3X1</accession>
<name>A0AAI9Y3X1_9PEZI</name>
<protein>
    <submittedName>
        <fullName evidence="1">Uncharacterized protein</fullName>
    </submittedName>
</protein>
<organism evidence="1 2">
    <name type="scientific">Colletotrichum melonis</name>
    <dbReference type="NCBI Taxonomy" id="1209925"/>
    <lineage>
        <taxon>Eukaryota</taxon>
        <taxon>Fungi</taxon>
        <taxon>Dikarya</taxon>
        <taxon>Ascomycota</taxon>
        <taxon>Pezizomycotina</taxon>
        <taxon>Sordariomycetes</taxon>
        <taxon>Hypocreomycetidae</taxon>
        <taxon>Glomerellales</taxon>
        <taxon>Glomerellaceae</taxon>
        <taxon>Colletotrichum</taxon>
        <taxon>Colletotrichum acutatum species complex</taxon>
    </lineage>
</organism>
<comment type="caution">
    <text evidence="1">The sequence shown here is derived from an EMBL/GenBank/DDBJ whole genome shotgun (WGS) entry which is preliminary data.</text>
</comment>
<sequence>MERAVRSQRCAVCEPVKCVQLPLPTQNHPFSSLGGVVGVCFAPPLFVSFSVCVVTLPPDVNLRIFSFLLHASSSQFSSLSPSRLHRRLDTCVTLLRSSTHH</sequence>